<dbReference type="Proteomes" id="UP000266644">
    <property type="component" value="Unassembled WGS sequence"/>
</dbReference>
<proteinExistence type="predicted"/>
<dbReference type="EMBL" id="QRJE01000008">
    <property type="protein sequence ID" value="RHH14330.1"/>
    <property type="molecule type" value="Genomic_DNA"/>
</dbReference>
<dbReference type="AlphaFoldDB" id="A0A396C7S6"/>
<name>A0A396C7S6_BACFG</name>
<comment type="caution">
    <text evidence="2">The sequence shown here is derived from an EMBL/GenBank/DDBJ whole genome shotgun (WGS) entry which is preliminary data.</text>
</comment>
<organism evidence="2 3">
    <name type="scientific">Bacteroides fragilis</name>
    <dbReference type="NCBI Taxonomy" id="817"/>
    <lineage>
        <taxon>Bacteria</taxon>
        <taxon>Pseudomonadati</taxon>
        <taxon>Bacteroidota</taxon>
        <taxon>Bacteroidia</taxon>
        <taxon>Bacteroidales</taxon>
        <taxon>Bacteroidaceae</taxon>
        <taxon>Bacteroides</taxon>
    </lineage>
</organism>
<evidence type="ECO:0000256" key="1">
    <source>
        <dbReference type="SAM" id="MobiDB-lite"/>
    </source>
</evidence>
<feature type="region of interest" description="Disordered" evidence="1">
    <location>
        <begin position="35"/>
        <end position="79"/>
    </location>
</feature>
<protein>
    <submittedName>
        <fullName evidence="2">Uncharacterized protein</fullName>
    </submittedName>
</protein>
<sequence length="79" mass="8807">MKKINIQNDLDSRREISLAGSVTFFKEVKDTNVESLNSEQDGESKNIQECEDIQKSGSGSEKKVKRGRKTQGDSETLSV</sequence>
<feature type="compositionally biased region" description="Basic and acidic residues" evidence="1">
    <location>
        <begin position="42"/>
        <end position="54"/>
    </location>
</feature>
<reference evidence="2 3" key="1">
    <citation type="submission" date="2018-08" db="EMBL/GenBank/DDBJ databases">
        <title>A genome reference for cultivated species of the human gut microbiota.</title>
        <authorList>
            <person name="Zou Y."/>
            <person name="Xue W."/>
            <person name="Luo G."/>
        </authorList>
    </citation>
    <scope>NUCLEOTIDE SEQUENCE [LARGE SCALE GENOMIC DNA]</scope>
    <source>
        <strain evidence="2 3">AM18-6</strain>
    </source>
</reference>
<evidence type="ECO:0000313" key="3">
    <source>
        <dbReference type="Proteomes" id="UP000266644"/>
    </source>
</evidence>
<dbReference type="RefSeq" id="WP_122329978.1">
    <property type="nucleotide sequence ID" value="NZ_JAQDYY010000001.1"/>
</dbReference>
<accession>A0A396C7S6</accession>
<gene>
    <name evidence="2" type="ORF">DW228_05905</name>
</gene>
<evidence type="ECO:0000313" key="2">
    <source>
        <dbReference type="EMBL" id="RHH14330.1"/>
    </source>
</evidence>